<sequence>MKAPRAYMPSESVPEPNAADVAEGIVSPMDIPIHTPIPLLRLKSCEFRKNKARSQSYRSWLKREGRKPYVCKAMRRLRKLERYRSSFGLPITPFEKKAKRLRDSMDENSLVEQNQCSLCQCISCKHLRRWSTTLEPYRCPNVNCRITFTSFLDLFEHQLDVHGRIDPRDNRFVSELYHQQRGVLALPPCTVYVGQQLLFPSRPPTVWNSMEELDEEARTLAKRLLDSNPSFSVRPYKMFTTAYELVKRNGWKEMKQQYHIAIEHYFSALKYPAQSRGFHDGCPSVERGRNWLTSTDREDARLLFPFSLGDKVDVEPEIVVIDTKPGQNAYVDLSSHESDEAVSAGGNTSSEQGSNTSDHVEMPELNIDGIQFEKKQIKLENDSDGEHSSIDNQADDFPLDSESEEEKAGKIEDGDSSNDVSATSYKHILSSSDTASDADTDCSKHASKIAQLSSKASSDSEDQDDSSVSDTDSDGDGVTFPDNLLVSSEDSSDDDVPRNQSEESDSDTDTQNSGEN</sequence>
<dbReference type="Proteomes" id="UP001163321">
    <property type="component" value="Chromosome 1"/>
</dbReference>
<evidence type="ECO:0000313" key="1">
    <source>
        <dbReference type="EMBL" id="KAI9922930.1"/>
    </source>
</evidence>
<name>A0ACC0WVI8_9STRA</name>
<proteinExistence type="predicted"/>
<protein>
    <submittedName>
        <fullName evidence="1">Uncharacterized protein</fullName>
    </submittedName>
</protein>
<accession>A0ACC0WVI8</accession>
<reference evidence="1 2" key="1">
    <citation type="journal article" date="2022" name="bioRxiv">
        <title>The genome of the oomycete Peronosclerospora sorghi, a cosmopolitan pathogen of maize and sorghum, is inflated with dispersed pseudogenes.</title>
        <authorList>
            <person name="Fletcher K."/>
            <person name="Martin F."/>
            <person name="Isakeit T."/>
            <person name="Cavanaugh K."/>
            <person name="Magill C."/>
            <person name="Michelmore R."/>
        </authorList>
    </citation>
    <scope>NUCLEOTIDE SEQUENCE [LARGE SCALE GENOMIC DNA]</scope>
    <source>
        <strain evidence="1">P6</strain>
    </source>
</reference>
<dbReference type="EMBL" id="CM047580">
    <property type="protein sequence ID" value="KAI9922930.1"/>
    <property type="molecule type" value="Genomic_DNA"/>
</dbReference>
<keyword evidence="2" id="KW-1185">Reference proteome</keyword>
<comment type="caution">
    <text evidence="1">The sequence shown here is derived from an EMBL/GenBank/DDBJ whole genome shotgun (WGS) entry which is preliminary data.</text>
</comment>
<gene>
    <name evidence="1" type="ORF">PsorP6_001378</name>
</gene>
<organism evidence="1 2">
    <name type="scientific">Peronosclerospora sorghi</name>
    <dbReference type="NCBI Taxonomy" id="230839"/>
    <lineage>
        <taxon>Eukaryota</taxon>
        <taxon>Sar</taxon>
        <taxon>Stramenopiles</taxon>
        <taxon>Oomycota</taxon>
        <taxon>Peronosporomycetes</taxon>
        <taxon>Peronosporales</taxon>
        <taxon>Peronosporaceae</taxon>
        <taxon>Peronosclerospora</taxon>
    </lineage>
</organism>
<evidence type="ECO:0000313" key="2">
    <source>
        <dbReference type="Proteomes" id="UP001163321"/>
    </source>
</evidence>